<reference evidence="6 7" key="1">
    <citation type="submission" date="2009-10" db="EMBL/GenBank/DDBJ databases">
        <authorList>
            <person name="Harkins D.M."/>
            <person name="Madupu R."/>
            <person name="Durkin A.S."/>
            <person name="Torralba M."/>
            <person name="Methe B."/>
            <person name="Sutton G.G."/>
            <person name="Strausberg R.L."/>
            <person name="Nelson K.E."/>
        </authorList>
    </citation>
    <scope>NUCLEOTIDE SEQUENCE [LARGE SCALE GENOMIC DNA]</scope>
    <source>
        <strain evidence="6 7">F0264</strain>
    </source>
</reference>
<dbReference type="InterPro" id="IPR016035">
    <property type="entry name" value="Acyl_Trfase/lysoPLipase"/>
</dbReference>
<comment type="caution">
    <text evidence="6">The sequence shown here is derived from an EMBL/GenBank/DDBJ whole genome shotgun (WGS) entry which is preliminary data.</text>
</comment>
<sequence>MKKMIYVVFMFILLGNLIFSENETPKENQKVKVENNDENRKDKHIGLVLSGGTAKGLAHIGILKVLEEEKVPVEYVTGTSMGSIVGGLYSVGYTPDEIEKIATEMDWLSLF</sequence>
<dbReference type="InterPro" id="IPR050301">
    <property type="entry name" value="NTE"/>
</dbReference>
<evidence type="ECO:0000256" key="1">
    <source>
        <dbReference type="ARBA" id="ARBA00022801"/>
    </source>
</evidence>
<dbReference type="AlphaFoldDB" id="D0GLK3"/>
<dbReference type="GO" id="GO:0016042">
    <property type="term" value="P:lipid catabolic process"/>
    <property type="evidence" value="ECO:0007669"/>
    <property type="project" value="UniProtKB-KW"/>
</dbReference>
<dbReference type="GO" id="GO:0016787">
    <property type="term" value="F:hydrolase activity"/>
    <property type="evidence" value="ECO:0007669"/>
    <property type="project" value="UniProtKB-KW"/>
</dbReference>
<dbReference type="SUPFAM" id="SSF52151">
    <property type="entry name" value="FabD/lysophospholipase-like"/>
    <property type="match status" value="1"/>
</dbReference>
<dbReference type="PANTHER" id="PTHR14226">
    <property type="entry name" value="NEUROPATHY TARGET ESTERASE/SWISS CHEESE D.MELANOGASTER"/>
    <property type="match status" value="1"/>
</dbReference>
<dbReference type="Pfam" id="PF01734">
    <property type="entry name" value="Patatin"/>
    <property type="match status" value="1"/>
</dbReference>
<evidence type="ECO:0000256" key="4">
    <source>
        <dbReference type="PROSITE-ProRule" id="PRU01161"/>
    </source>
</evidence>
<dbReference type="EMBL" id="ADAD01000120">
    <property type="protein sequence ID" value="EEY34973.1"/>
    <property type="molecule type" value="Genomic_DNA"/>
</dbReference>
<protein>
    <recommendedName>
        <fullName evidence="5">PNPLA domain-containing protein</fullName>
    </recommendedName>
</protein>
<dbReference type="PANTHER" id="PTHR14226:SF29">
    <property type="entry name" value="NEUROPATHY TARGET ESTERASE SWS"/>
    <property type="match status" value="1"/>
</dbReference>
<keyword evidence="3" id="KW-0443">Lipid metabolism</keyword>
<dbReference type="eggNOG" id="COG1752">
    <property type="taxonomic scope" value="Bacteria"/>
</dbReference>
<evidence type="ECO:0000313" key="6">
    <source>
        <dbReference type="EMBL" id="EEY34973.1"/>
    </source>
</evidence>
<dbReference type="Proteomes" id="UP000004226">
    <property type="component" value="Unassembled WGS sequence"/>
</dbReference>
<keyword evidence="1" id="KW-0378">Hydrolase</keyword>
<evidence type="ECO:0000313" key="7">
    <source>
        <dbReference type="Proteomes" id="UP000004226"/>
    </source>
</evidence>
<dbReference type="Gene3D" id="3.40.1090.10">
    <property type="entry name" value="Cytosolic phospholipase A2 catalytic domain"/>
    <property type="match status" value="1"/>
</dbReference>
<evidence type="ECO:0000256" key="3">
    <source>
        <dbReference type="ARBA" id="ARBA00023098"/>
    </source>
</evidence>
<accession>D0GLK3</accession>
<dbReference type="PROSITE" id="PS51635">
    <property type="entry name" value="PNPLA"/>
    <property type="match status" value="1"/>
</dbReference>
<dbReference type="InterPro" id="IPR002641">
    <property type="entry name" value="PNPLA_dom"/>
</dbReference>
<evidence type="ECO:0000256" key="2">
    <source>
        <dbReference type="ARBA" id="ARBA00022963"/>
    </source>
</evidence>
<feature type="short sequence motif" description="GXSXG" evidence="4">
    <location>
        <begin position="78"/>
        <end position="82"/>
    </location>
</feature>
<gene>
    <name evidence="6" type="ORF">HMPREF0554_1782</name>
</gene>
<keyword evidence="7" id="KW-1185">Reference proteome</keyword>
<organism evidence="6 7">
    <name type="scientific">Pseudoleptotrichia goodfellowii F0264</name>
    <dbReference type="NCBI Taxonomy" id="596323"/>
    <lineage>
        <taxon>Bacteria</taxon>
        <taxon>Fusobacteriati</taxon>
        <taxon>Fusobacteriota</taxon>
        <taxon>Fusobacteriia</taxon>
        <taxon>Fusobacteriales</taxon>
        <taxon>Leptotrichiaceae</taxon>
        <taxon>Pseudoleptotrichia</taxon>
    </lineage>
</organism>
<dbReference type="RefSeq" id="WP_006807358.1">
    <property type="nucleotide sequence ID" value="NZ_ADAD01000120.1"/>
</dbReference>
<keyword evidence="2" id="KW-0442">Lipid degradation</keyword>
<proteinExistence type="predicted"/>
<comment type="caution">
    <text evidence="4">Lacks conserved residue(s) required for the propagation of feature annotation.</text>
</comment>
<feature type="domain" description="PNPLA" evidence="5">
    <location>
        <begin position="47"/>
        <end position="111"/>
    </location>
</feature>
<evidence type="ECO:0000259" key="5">
    <source>
        <dbReference type="PROSITE" id="PS51635"/>
    </source>
</evidence>
<name>D0GLK3_9FUSO</name>